<dbReference type="PANTHER" id="PTHR40518:SF1">
    <property type="entry name" value="ACETOACETATE DECARBOXYLASE"/>
    <property type="match status" value="1"/>
</dbReference>
<feature type="chain" id="PRO_5040184473" description="Acetoacetate decarboxylase" evidence="1">
    <location>
        <begin position="24"/>
        <end position="272"/>
    </location>
</feature>
<dbReference type="Gene3D" id="2.40.400.10">
    <property type="entry name" value="Acetoacetate decarboxylase-like"/>
    <property type="match status" value="1"/>
</dbReference>
<dbReference type="Proteomes" id="UP000772434">
    <property type="component" value="Unassembled WGS sequence"/>
</dbReference>
<dbReference type="Pfam" id="PF06314">
    <property type="entry name" value="ADC"/>
    <property type="match status" value="1"/>
</dbReference>
<dbReference type="SUPFAM" id="SSF160104">
    <property type="entry name" value="Acetoacetate decarboxylase-like"/>
    <property type="match status" value="1"/>
</dbReference>
<evidence type="ECO:0000313" key="3">
    <source>
        <dbReference type="Proteomes" id="UP000772434"/>
    </source>
</evidence>
<organism evidence="2 3">
    <name type="scientific">Rhodocollybia butyracea</name>
    <dbReference type="NCBI Taxonomy" id="206335"/>
    <lineage>
        <taxon>Eukaryota</taxon>
        <taxon>Fungi</taxon>
        <taxon>Dikarya</taxon>
        <taxon>Basidiomycota</taxon>
        <taxon>Agaricomycotina</taxon>
        <taxon>Agaricomycetes</taxon>
        <taxon>Agaricomycetidae</taxon>
        <taxon>Agaricales</taxon>
        <taxon>Marasmiineae</taxon>
        <taxon>Omphalotaceae</taxon>
        <taxon>Rhodocollybia</taxon>
    </lineage>
</organism>
<dbReference type="AlphaFoldDB" id="A0A9P5Q2M8"/>
<accession>A0A9P5Q2M8</accession>
<dbReference type="GO" id="GO:0016829">
    <property type="term" value="F:lyase activity"/>
    <property type="evidence" value="ECO:0007669"/>
    <property type="project" value="InterPro"/>
</dbReference>
<sequence>MLLAYRIRLALLFLASFFSASAAQNDSITAAPAPWTLDVAEGWLFVLPPLLSSEFLPPGFARPSEASAEESTGIMTIDPGLILIVRYSSSPVGPYDELIYIPGKWAYADGMEGFRITTIYVSSNESVYNGRENWNIPKHLATFDFQTDILGGTTLSVSSPENGSTFFSVNLLPTTLEIPLEVSLALTGNYLNFVQPPIPNGTLPVEIGTTTWDQFLLNGQTTSVQASLISGALPGGRIGDGVGYPDVQPLLPVGVKLTGTLDFPVSRIFESV</sequence>
<evidence type="ECO:0000256" key="1">
    <source>
        <dbReference type="SAM" id="SignalP"/>
    </source>
</evidence>
<gene>
    <name evidence="2" type="ORF">BDP27DRAFT_1318520</name>
</gene>
<comment type="caution">
    <text evidence="2">The sequence shown here is derived from an EMBL/GenBank/DDBJ whole genome shotgun (WGS) entry which is preliminary data.</text>
</comment>
<keyword evidence="1" id="KW-0732">Signal</keyword>
<evidence type="ECO:0008006" key="4">
    <source>
        <dbReference type="Google" id="ProtNLM"/>
    </source>
</evidence>
<dbReference type="InterPro" id="IPR023375">
    <property type="entry name" value="ADC_dom_sf"/>
</dbReference>
<evidence type="ECO:0000313" key="2">
    <source>
        <dbReference type="EMBL" id="KAF9073573.1"/>
    </source>
</evidence>
<feature type="signal peptide" evidence="1">
    <location>
        <begin position="1"/>
        <end position="23"/>
    </location>
</feature>
<dbReference type="PANTHER" id="PTHR40518">
    <property type="entry name" value="ACETOACETATE DECARBOXYLASE"/>
    <property type="match status" value="1"/>
</dbReference>
<keyword evidence="3" id="KW-1185">Reference proteome</keyword>
<reference evidence="2" key="1">
    <citation type="submission" date="2020-11" db="EMBL/GenBank/DDBJ databases">
        <authorList>
            <consortium name="DOE Joint Genome Institute"/>
            <person name="Ahrendt S."/>
            <person name="Riley R."/>
            <person name="Andreopoulos W."/>
            <person name="Labutti K."/>
            <person name="Pangilinan J."/>
            <person name="Ruiz-Duenas F.J."/>
            <person name="Barrasa J.M."/>
            <person name="Sanchez-Garcia M."/>
            <person name="Camarero S."/>
            <person name="Miyauchi S."/>
            <person name="Serrano A."/>
            <person name="Linde D."/>
            <person name="Babiker R."/>
            <person name="Drula E."/>
            <person name="Ayuso-Fernandez I."/>
            <person name="Pacheco R."/>
            <person name="Padilla G."/>
            <person name="Ferreira P."/>
            <person name="Barriuso J."/>
            <person name="Kellner H."/>
            <person name="Castanera R."/>
            <person name="Alfaro M."/>
            <person name="Ramirez L."/>
            <person name="Pisabarro A.G."/>
            <person name="Kuo A."/>
            <person name="Tritt A."/>
            <person name="Lipzen A."/>
            <person name="He G."/>
            <person name="Yan M."/>
            <person name="Ng V."/>
            <person name="Cullen D."/>
            <person name="Martin F."/>
            <person name="Rosso M.-N."/>
            <person name="Henrissat B."/>
            <person name="Hibbett D."/>
            <person name="Martinez A.T."/>
            <person name="Grigoriev I.V."/>
        </authorList>
    </citation>
    <scope>NUCLEOTIDE SEQUENCE</scope>
    <source>
        <strain evidence="2">AH 40177</strain>
    </source>
</reference>
<protein>
    <recommendedName>
        <fullName evidence="4">Acetoacetate decarboxylase</fullName>
    </recommendedName>
</protein>
<proteinExistence type="predicted"/>
<dbReference type="InterPro" id="IPR010451">
    <property type="entry name" value="Acetoacetate_decarboxylase"/>
</dbReference>
<name>A0A9P5Q2M8_9AGAR</name>
<dbReference type="EMBL" id="JADNRY010000017">
    <property type="protein sequence ID" value="KAF9073573.1"/>
    <property type="molecule type" value="Genomic_DNA"/>
</dbReference>
<dbReference type="OrthoDB" id="9970474at2759"/>